<evidence type="ECO:0000256" key="1">
    <source>
        <dbReference type="ARBA" id="ARBA00012494"/>
    </source>
</evidence>
<dbReference type="GO" id="GO:0039694">
    <property type="term" value="P:viral RNA genome replication"/>
    <property type="evidence" value="ECO:0007669"/>
    <property type="project" value="InterPro"/>
</dbReference>
<feature type="binding site" evidence="9">
    <location>
        <position position="376"/>
    </location>
    <ligand>
        <name>Mg(2+)</name>
        <dbReference type="ChEBI" id="CHEBI:18420"/>
        <label>2</label>
    </ligand>
</feature>
<evidence type="ECO:0000256" key="6">
    <source>
        <dbReference type="ARBA" id="ARBA00022953"/>
    </source>
</evidence>
<dbReference type="GO" id="GO:0003968">
    <property type="term" value="F:RNA-directed RNA polymerase activity"/>
    <property type="evidence" value="ECO:0007669"/>
    <property type="project" value="UniProtKB-KW"/>
</dbReference>
<keyword evidence="12" id="KW-1185">Reference proteome</keyword>
<sequence length="630" mass="70435">MTQSRGNRASWNTRLSAAEHQTSERGALRLYEALDTPVSLSCYLLLKHKEYTQLIEKRVDPLQYQNASSFKRDYQAVSYLSKFPDFPTGIDKDAVALGKFLEAESICRQTNRRLKARASGVFSTPDVESVLFLAQRKIAHILGRWRPSYLLDGGFGPGVTSSCRGSKTGLSEKFSSELDATRDALKYLKPLIGCTPLWSKAIAGVEPFGPDFSALIQPTIVDADRITFVPKNAKTNRTITVAATLNMFFQKAIGDVIRTRLKRCGVDLNSQLRNQTLARDASVTGRYATVDLSSASDTVSRELVWDLLPYDWSRVMDDVRHKRGRLPDGQTISYEKWSAMGNGYTFELESLIFYALAVGASQYVGVEVENIGVYGDDIIIPVEAYELFVRVLDYTGFVTNKDKTYSSGYFRESCGADWFFGCNVRPIFLKERIIDVGSAIRAANALRRIIQTSRGLVCEPLIGATSPIKASNAAYDLSVRSRFWSVWQFYVNRVPKEARIFIPEGYGDLGLVGNESESSTFKVDQERGYHRYTFLALLQVGAKYRNSNASATLIQSLKSSTGSRIVTDGTGTLIDRLLVKGSKLLKPQIVLALQREYRSTSPTNGLSSERRRVHYVKKHIVATEWPELEG</sequence>
<evidence type="ECO:0000313" key="12">
    <source>
        <dbReference type="Proteomes" id="UP000676863"/>
    </source>
</evidence>
<dbReference type="Proteomes" id="UP000676863">
    <property type="component" value="Segment"/>
</dbReference>
<feature type="binding site" evidence="9">
    <location>
        <position position="291"/>
    </location>
    <ligand>
        <name>Mg(2+)</name>
        <dbReference type="ChEBI" id="CHEBI:18420"/>
        <label>2</label>
    </ligand>
</feature>
<dbReference type="SUPFAM" id="SSF56672">
    <property type="entry name" value="DNA/RNA polymerases"/>
    <property type="match status" value="1"/>
</dbReference>
<dbReference type="InterPro" id="IPR005093">
    <property type="entry name" value="RNArep_beta"/>
</dbReference>
<evidence type="ECO:0000256" key="3">
    <source>
        <dbReference type="ARBA" id="ARBA00022679"/>
    </source>
</evidence>
<dbReference type="EMBL" id="BK014096">
    <property type="protein sequence ID" value="DAD52415.1"/>
    <property type="molecule type" value="Genomic_RNA"/>
</dbReference>
<keyword evidence="2 11" id="KW-0696">RNA-directed RNA polymerase</keyword>
<evidence type="ECO:0000256" key="7">
    <source>
        <dbReference type="ARBA" id="ARBA00030248"/>
    </source>
</evidence>
<accession>A0A8S5L510</accession>
<gene>
    <name evidence="11" type="primary">SRR5466725_16_4</name>
</gene>
<dbReference type="GeneID" id="80401115"/>
<evidence type="ECO:0000313" key="11">
    <source>
        <dbReference type="EMBL" id="DAD52415.1"/>
    </source>
</evidence>
<keyword evidence="9" id="KW-0460">Magnesium</keyword>
<keyword evidence="6" id="KW-0693">Viral RNA replication</keyword>
<dbReference type="RefSeq" id="YP_010771404.1">
    <property type="nucleotide sequence ID" value="NC_074562.1"/>
</dbReference>
<evidence type="ECO:0000256" key="8">
    <source>
        <dbReference type="ARBA" id="ARBA00048744"/>
    </source>
</evidence>
<comment type="catalytic activity">
    <reaction evidence="8">
        <text>RNA(n) + a ribonucleoside 5'-triphosphate = RNA(n+1) + diphosphate</text>
        <dbReference type="Rhea" id="RHEA:21248"/>
        <dbReference type="Rhea" id="RHEA-COMP:14527"/>
        <dbReference type="Rhea" id="RHEA-COMP:17342"/>
        <dbReference type="ChEBI" id="CHEBI:33019"/>
        <dbReference type="ChEBI" id="CHEBI:61557"/>
        <dbReference type="ChEBI" id="CHEBI:140395"/>
        <dbReference type="EC" id="2.7.7.48"/>
    </reaction>
</comment>
<keyword evidence="9" id="KW-0479">Metal-binding</keyword>
<dbReference type="Pfam" id="PF03431">
    <property type="entry name" value="RNA_replicase_B"/>
    <property type="match status" value="1"/>
</dbReference>
<keyword evidence="3" id="KW-0808">Transferase</keyword>
<keyword evidence="4" id="KW-0548">Nucleotidyltransferase</keyword>
<dbReference type="EC" id="2.7.7.48" evidence="1"/>
<evidence type="ECO:0000256" key="9">
    <source>
        <dbReference type="PIRSR" id="PIRSR605093-1"/>
    </source>
</evidence>
<dbReference type="PROSITE" id="PS50522">
    <property type="entry name" value="RDRP_PHAGE"/>
    <property type="match status" value="1"/>
</dbReference>
<dbReference type="GO" id="GO:0000166">
    <property type="term" value="F:nucleotide binding"/>
    <property type="evidence" value="ECO:0007669"/>
    <property type="project" value="UniProtKB-KW"/>
</dbReference>
<keyword evidence="5" id="KW-0547">Nucleotide-binding</keyword>
<feature type="domain" description="RdRp catalytic" evidence="10">
    <location>
        <begin position="276"/>
        <end position="408"/>
    </location>
</feature>
<feature type="binding site" evidence="9">
    <location>
        <position position="377"/>
    </location>
    <ligand>
        <name>Mg(2+)</name>
        <dbReference type="ChEBI" id="CHEBI:18420"/>
        <label>2</label>
    </ligand>
</feature>
<dbReference type="InterPro" id="IPR007096">
    <property type="entry name" value="RNA-dir_Rpol_cat_phage"/>
</dbReference>
<dbReference type="KEGG" id="vg:80401115"/>
<evidence type="ECO:0000259" key="10">
    <source>
        <dbReference type="PROSITE" id="PS50522"/>
    </source>
</evidence>
<dbReference type="InterPro" id="IPR043502">
    <property type="entry name" value="DNA/RNA_pol_sf"/>
</dbReference>
<name>A0A8S5L510_9VIRU</name>
<proteinExistence type="predicted"/>
<dbReference type="GO" id="GO:0046872">
    <property type="term" value="F:metal ion binding"/>
    <property type="evidence" value="ECO:0007669"/>
    <property type="project" value="UniProtKB-KW"/>
</dbReference>
<comment type="cofactor">
    <cofactor evidence="9">
        <name>Mg(2+)</name>
        <dbReference type="ChEBI" id="CHEBI:18420"/>
    </cofactor>
    <text evidence="9">Binds 2 Mg(2+) per subunit.</text>
</comment>
<organism evidence="11 12">
    <name type="scientific">ssRNA phage SRR5466725_16</name>
    <dbReference type="NCBI Taxonomy" id="2786414"/>
    <lineage>
        <taxon>Viruses</taxon>
        <taxon>Riboviria</taxon>
        <taxon>Orthornavirae</taxon>
        <taxon>Lenarviricota</taxon>
        <taxon>Leviviricetes</taxon>
        <taxon>Norzivirales</taxon>
        <taxon>Fiersviridae</taxon>
        <taxon>Grendvuvirus</taxon>
        <taxon>Grendvuvirus asiocola</taxon>
    </lineage>
</organism>
<reference evidence="11" key="1">
    <citation type="submission" date="2020-09" db="EMBL/GenBank/DDBJ databases">
        <title>Leviviricetes taxonomy.</title>
        <authorList>
            <person name="Stockdale S.R."/>
            <person name="Callanan J."/>
            <person name="Adriaenssens E.M."/>
            <person name="Kuhn J.H."/>
            <person name="Rumnieks J."/>
            <person name="Shkoporov A."/>
            <person name="Draper L.A."/>
            <person name="Ross P."/>
            <person name="Hill C."/>
        </authorList>
    </citation>
    <scope>NUCLEOTIDE SEQUENCE</scope>
</reference>
<evidence type="ECO:0000256" key="5">
    <source>
        <dbReference type="ARBA" id="ARBA00022741"/>
    </source>
</evidence>
<protein>
    <recommendedName>
        <fullName evidence="1">RNA-directed RNA polymerase</fullName>
        <ecNumber evidence="1">2.7.7.48</ecNumber>
    </recommendedName>
    <alternativeName>
        <fullName evidence="7">RNA replicase beta chain</fullName>
    </alternativeName>
</protein>
<evidence type="ECO:0000256" key="4">
    <source>
        <dbReference type="ARBA" id="ARBA00022695"/>
    </source>
</evidence>
<evidence type="ECO:0000256" key="2">
    <source>
        <dbReference type="ARBA" id="ARBA00022484"/>
    </source>
</evidence>